<dbReference type="GO" id="GO:0004519">
    <property type="term" value="F:endonuclease activity"/>
    <property type="evidence" value="ECO:0007669"/>
    <property type="project" value="UniProtKB-KW"/>
</dbReference>
<feature type="region of interest" description="Disordered" evidence="13">
    <location>
        <begin position="722"/>
        <end position="837"/>
    </location>
</feature>
<gene>
    <name evidence="15" type="ORF">CERSUDRAFT_122252</name>
</gene>
<feature type="region of interest" description="Disordered" evidence="13">
    <location>
        <begin position="513"/>
        <end position="557"/>
    </location>
</feature>
<protein>
    <recommendedName>
        <fullName evidence="11">Protein artemis</fullName>
    </recommendedName>
    <alternativeName>
        <fullName evidence="12">DNA cross-link repair 1C protein</fullName>
    </alternativeName>
</protein>
<feature type="compositionally biased region" description="Low complexity" evidence="13">
    <location>
        <begin position="682"/>
        <end position="692"/>
    </location>
</feature>
<evidence type="ECO:0000256" key="1">
    <source>
        <dbReference type="ARBA" id="ARBA00004123"/>
    </source>
</evidence>
<keyword evidence="16" id="KW-1185">Reference proteome</keyword>
<accession>M2R6E5</accession>
<keyword evidence="6" id="KW-0378">Hydrolase</keyword>
<dbReference type="GO" id="GO:0036297">
    <property type="term" value="P:interstrand cross-link repair"/>
    <property type="evidence" value="ECO:0007669"/>
    <property type="project" value="TreeGrafter"/>
</dbReference>
<dbReference type="GO" id="GO:0003684">
    <property type="term" value="F:damaged DNA binding"/>
    <property type="evidence" value="ECO:0007669"/>
    <property type="project" value="TreeGrafter"/>
</dbReference>
<evidence type="ECO:0000256" key="12">
    <source>
        <dbReference type="ARBA" id="ARBA00042677"/>
    </source>
</evidence>
<evidence type="ECO:0000256" key="8">
    <source>
        <dbReference type="ARBA" id="ARBA00023172"/>
    </source>
</evidence>
<dbReference type="Pfam" id="PF07522">
    <property type="entry name" value="DRMBL"/>
    <property type="match status" value="1"/>
</dbReference>
<keyword evidence="9" id="KW-0234">DNA repair</keyword>
<feature type="compositionally biased region" description="Low complexity" evidence="13">
    <location>
        <begin position="900"/>
        <end position="923"/>
    </location>
</feature>
<feature type="region of interest" description="Disordered" evidence="13">
    <location>
        <begin position="897"/>
        <end position="934"/>
    </location>
</feature>
<dbReference type="HOGENOM" id="CLU_008345_1_0_1"/>
<dbReference type="GO" id="GO:0006310">
    <property type="term" value="P:DNA recombination"/>
    <property type="evidence" value="ECO:0007669"/>
    <property type="project" value="UniProtKB-KW"/>
</dbReference>
<dbReference type="EMBL" id="KB445793">
    <property type="protein sequence ID" value="EMD40185.1"/>
    <property type="molecule type" value="Genomic_DNA"/>
</dbReference>
<dbReference type="AlphaFoldDB" id="M2R6E5"/>
<comment type="similarity">
    <text evidence="2">Belongs to the DNA repair metallo-beta-lactamase (DRMBL) family.</text>
</comment>
<dbReference type="InterPro" id="IPR011084">
    <property type="entry name" value="DRMBL"/>
</dbReference>
<feature type="compositionally biased region" description="Polar residues" evidence="13">
    <location>
        <begin position="725"/>
        <end position="748"/>
    </location>
</feature>
<dbReference type="GO" id="GO:0006303">
    <property type="term" value="P:double-strand break repair via nonhomologous end joining"/>
    <property type="evidence" value="ECO:0007669"/>
    <property type="project" value="TreeGrafter"/>
</dbReference>
<dbReference type="STRING" id="914234.M2R6E5"/>
<evidence type="ECO:0000259" key="14">
    <source>
        <dbReference type="Pfam" id="PF07522"/>
    </source>
</evidence>
<keyword evidence="3" id="KW-0540">Nuclease</keyword>
<dbReference type="OrthoDB" id="5561659at2759"/>
<dbReference type="SUPFAM" id="SSF56281">
    <property type="entry name" value="Metallo-hydrolase/oxidoreductase"/>
    <property type="match status" value="1"/>
</dbReference>
<proteinExistence type="inferred from homology"/>
<dbReference type="GO" id="GO:0035312">
    <property type="term" value="F:5'-3' DNA exonuclease activity"/>
    <property type="evidence" value="ECO:0007669"/>
    <property type="project" value="TreeGrafter"/>
</dbReference>
<dbReference type="Gene3D" id="3.60.15.10">
    <property type="entry name" value="Ribonuclease Z/Hydroxyacylglutathione hydrolase-like"/>
    <property type="match status" value="1"/>
</dbReference>
<feature type="compositionally biased region" description="Polar residues" evidence="13">
    <location>
        <begin position="772"/>
        <end position="793"/>
    </location>
</feature>
<keyword evidence="5" id="KW-0227">DNA damage</keyword>
<reference evidence="15 16" key="1">
    <citation type="journal article" date="2012" name="Proc. Natl. Acad. Sci. U.S.A.">
        <title>Comparative genomics of Ceriporiopsis subvermispora and Phanerochaete chrysosporium provide insight into selective ligninolysis.</title>
        <authorList>
            <person name="Fernandez-Fueyo E."/>
            <person name="Ruiz-Duenas F.J."/>
            <person name="Ferreira P."/>
            <person name="Floudas D."/>
            <person name="Hibbett D.S."/>
            <person name="Canessa P."/>
            <person name="Larrondo L.F."/>
            <person name="James T.Y."/>
            <person name="Seelenfreund D."/>
            <person name="Lobos S."/>
            <person name="Polanco R."/>
            <person name="Tello M."/>
            <person name="Honda Y."/>
            <person name="Watanabe T."/>
            <person name="Watanabe T."/>
            <person name="Ryu J.S."/>
            <person name="Kubicek C.P."/>
            <person name="Schmoll M."/>
            <person name="Gaskell J."/>
            <person name="Hammel K.E."/>
            <person name="St John F.J."/>
            <person name="Vanden Wymelenberg A."/>
            <person name="Sabat G."/>
            <person name="Splinter BonDurant S."/>
            <person name="Syed K."/>
            <person name="Yadav J.S."/>
            <person name="Doddapaneni H."/>
            <person name="Subramanian V."/>
            <person name="Lavin J.L."/>
            <person name="Oguiza J.A."/>
            <person name="Perez G."/>
            <person name="Pisabarro A.G."/>
            <person name="Ramirez L."/>
            <person name="Santoyo F."/>
            <person name="Master E."/>
            <person name="Coutinho P.M."/>
            <person name="Henrissat B."/>
            <person name="Lombard V."/>
            <person name="Magnuson J.K."/>
            <person name="Kuees U."/>
            <person name="Hori C."/>
            <person name="Igarashi K."/>
            <person name="Samejima M."/>
            <person name="Held B.W."/>
            <person name="Barry K.W."/>
            <person name="LaButti K.M."/>
            <person name="Lapidus A."/>
            <person name="Lindquist E.A."/>
            <person name="Lucas S.M."/>
            <person name="Riley R."/>
            <person name="Salamov A.A."/>
            <person name="Hoffmeister D."/>
            <person name="Schwenk D."/>
            <person name="Hadar Y."/>
            <person name="Yarden O."/>
            <person name="de Vries R.P."/>
            <person name="Wiebenga A."/>
            <person name="Stenlid J."/>
            <person name="Eastwood D."/>
            <person name="Grigoriev I.V."/>
            <person name="Berka R.M."/>
            <person name="Blanchette R.A."/>
            <person name="Kersten P."/>
            <person name="Martinez A.T."/>
            <person name="Vicuna R."/>
            <person name="Cullen D."/>
        </authorList>
    </citation>
    <scope>NUCLEOTIDE SEQUENCE [LARGE SCALE GENOMIC DNA]</scope>
    <source>
        <strain evidence="15 16">B</strain>
    </source>
</reference>
<feature type="compositionally biased region" description="Pro residues" evidence="13">
    <location>
        <begin position="666"/>
        <end position="676"/>
    </location>
</feature>
<evidence type="ECO:0000256" key="4">
    <source>
        <dbReference type="ARBA" id="ARBA00022759"/>
    </source>
</evidence>
<organism evidence="15 16">
    <name type="scientific">Ceriporiopsis subvermispora (strain B)</name>
    <name type="common">White-rot fungus</name>
    <name type="synonym">Gelatoporia subvermispora</name>
    <dbReference type="NCBI Taxonomy" id="914234"/>
    <lineage>
        <taxon>Eukaryota</taxon>
        <taxon>Fungi</taxon>
        <taxon>Dikarya</taxon>
        <taxon>Basidiomycota</taxon>
        <taxon>Agaricomycotina</taxon>
        <taxon>Agaricomycetes</taxon>
        <taxon>Polyporales</taxon>
        <taxon>Gelatoporiaceae</taxon>
        <taxon>Gelatoporia</taxon>
    </lineage>
</organism>
<evidence type="ECO:0000256" key="6">
    <source>
        <dbReference type="ARBA" id="ARBA00022801"/>
    </source>
</evidence>
<keyword evidence="10" id="KW-0539">Nucleus</keyword>
<evidence type="ECO:0000256" key="13">
    <source>
        <dbReference type="SAM" id="MobiDB-lite"/>
    </source>
</evidence>
<evidence type="ECO:0000313" key="16">
    <source>
        <dbReference type="Proteomes" id="UP000016930"/>
    </source>
</evidence>
<evidence type="ECO:0000256" key="2">
    <source>
        <dbReference type="ARBA" id="ARBA00010304"/>
    </source>
</evidence>
<comment type="subcellular location">
    <subcellularLocation>
        <location evidence="1">Nucleus</location>
    </subcellularLocation>
</comment>
<dbReference type="PANTHER" id="PTHR23240:SF8">
    <property type="entry name" value="PROTEIN ARTEMIS"/>
    <property type="match status" value="1"/>
</dbReference>
<feature type="compositionally biased region" description="Polar residues" evidence="13">
    <location>
        <begin position="806"/>
        <end position="837"/>
    </location>
</feature>
<feature type="region of interest" description="Disordered" evidence="13">
    <location>
        <begin position="635"/>
        <end position="705"/>
    </location>
</feature>
<dbReference type="PANTHER" id="PTHR23240">
    <property type="entry name" value="DNA CROSS-LINK REPAIR PROTEIN PSO2/SNM1-RELATED"/>
    <property type="match status" value="1"/>
</dbReference>
<evidence type="ECO:0000256" key="9">
    <source>
        <dbReference type="ARBA" id="ARBA00023204"/>
    </source>
</evidence>
<feature type="compositionally biased region" description="Basic and acidic residues" evidence="13">
    <location>
        <begin position="535"/>
        <end position="557"/>
    </location>
</feature>
<sequence>MPTGTPDNAFIHPYPIRVDDFSAISSTREPAKLYLLTHTHTDHLNGLAARSFSGRVICSHDAKEMLLRHEIYSERALREMDLRAENMKTFRHLKVEPRKTGDGGISYAGSRDLLTPLAMQTPTAIKLNEKRSVTITALDANHCPGAVMYLVEGDEGAILHTGDFRAEAWFLDSLSRNPFLQRYIDKPFACPSVDRQIEGKQSDVVQTLDVIYLDTACLLDIIDVPSKVDATSGLIELMALFPHTTLFFINAWTWGYEDILKAVAQAFRSKLHVDRYKYEVYSNISGDPFLRSVITRDAGSTRFHACERFDRCQFVKVDDQGQRAPRVATSSNASSSTNSQGAHVVYINPVTMGSAAWKLYLEETKQKLRQGERVNHLLVPLSRHSPLPELRAFVSLFKPKRVIPNTLDPSLKGLDWACMHKMFEGCLASDVPSAISTVQLPETTDCRVDELAAALLKDETDPGDVALKNLEGDGSLAIAEKWAQSGKIKSKLEVMKDYLEGRQRELVGRVLGEDRAASSPPSSPSYTNPFQPSTSKHEKVEDAPARPERTVIGRASREETARAMARLKVHVRPVYFNRESDDDTDDSDAEQERARTAHLLFADLANLPPDYAMNFCDPPSSPPAKTPKNIVRATRAGHGATKDVTSPENLPLTPRSREASQAIVRPPSPSPSPTPRQPVDASTRTRSQTTTTIAPLRSPIELPSTKPRMLDDVFRYAGAYIPTPDTVSRQPASKSAQSRTTEHSTPSPSKKRVNDVLTPQDLSPSKRHKAARNSQPQASTSSVVGLLSKTASTRAEDGVSEGSKVTPLTGNVSSATCDSLPKSRTTSLYPSTLTASSKRPQAPIFFNSEEIAEKLARARPDLVSPEYASDLRMRQQRALLPQGLAVSGQCDTIEQVVPGSPERASSASSSSLRKSWSPPSRLPSQDDMEDTSMNFERSREMAQSFIAQLAKGRRPGLVVPRMQCLESQEES</sequence>
<feature type="domain" description="DNA repair metallo-beta-lactamase" evidence="14">
    <location>
        <begin position="289"/>
        <end position="406"/>
    </location>
</feature>
<dbReference type="GO" id="GO:0000723">
    <property type="term" value="P:telomere maintenance"/>
    <property type="evidence" value="ECO:0007669"/>
    <property type="project" value="TreeGrafter"/>
</dbReference>
<evidence type="ECO:0000256" key="7">
    <source>
        <dbReference type="ARBA" id="ARBA00022839"/>
    </source>
</evidence>
<evidence type="ECO:0000256" key="5">
    <source>
        <dbReference type="ARBA" id="ARBA00022763"/>
    </source>
</evidence>
<evidence type="ECO:0000256" key="10">
    <source>
        <dbReference type="ARBA" id="ARBA00023242"/>
    </source>
</evidence>
<evidence type="ECO:0000256" key="3">
    <source>
        <dbReference type="ARBA" id="ARBA00022722"/>
    </source>
</evidence>
<dbReference type="InterPro" id="IPR036866">
    <property type="entry name" value="RibonucZ/Hydroxyglut_hydro"/>
</dbReference>
<dbReference type="GO" id="GO:0005634">
    <property type="term" value="C:nucleus"/>
    <property type="evidence" value="ECO:0007669"/>
    <property type="project" value="UniProtKB-SubCell"/>
</dbReference>
<keyword evidence="7" id="KW-0269">Exonuclease</keyword>
<keyword evidence="8" id="KW-0233">DNA recombination</keyword>
<dbReference type="Proteomes" id="UP000016930">
    <property type="component" value="Unassembled WGS sequence"/>
</dbReference>
<name>M2R6E5_CERS8</name>
<evidence type="ECO:0000313" key="15">
    <source>
        <dbReference type="EMBL" id="EMD40185.1"/>
    </source>
</evidence>
<keyword evidence="4" id="KW-0255">Endonuclease</keyword>
<evidence type="ECO:0000256" key="11">
    <source>
        <dbReference type="ARBA" id="ARBA00039759"/>
    </source>
</evidence>